<dbReference type="PROSITE" id="PS51370">
    <property type="entry name" value="R"/>
    <property type="match status" value="1"/>
</dbReference>
<feature type="domain" description="TCP" evidence="8">
    <location>
        <begin position="84"/>
        <end position="142"/>
    </location>
</feature>
<dbReference type="PANTHER" id="PTHR31072">
    <property type="entry name" value="TRANSCRIPTION FACTOR TCP4-RELATED"/>
    <property type="match status" value="1"/>
</dbReference>
<evidence type="ECO:0000256" key="5">
    <source>
        <dbReference type="ARBA" id="ARBA00023163"/>
    </source>
</evidence>
<dbReference type="OrthoDB" id="1896834at2759"/>
<dbReference type="AlphaFoldDB" id="A0A314KY36"/>
<name>A0A314KY36_NICAT</name>
<sequence length="343" mass="39138">MFPASNSTGNPPPHPSLSFHSTSPFLGLNGNQILLHHYQNQLSSHHFAKNMTLSANNIINSPNYHQNHCDNSSRSFPINKKPKKRERSSKILTSQGPRDRRVRLSIAIARKFFDLQEMLGFDKPSKTLDWLFTNSKLAIEELPNWSTHQDHDSNIAGATKSSCNETKDYASECEDLAIETNEGLERKPKRLAKEKKEVKDEATDLALVTRESRVKARARARERTIKKMWSKIETSQRSTSQLIRSSFFLKKDIREMEEQFCKNKLQASQEVAHKEIIQGSGVTKIKTKPSLILGFHPNFSAPIESSTTYYGSSSFNTENWGKDTTSELQGRWKQWDSCHSNQI</sequence>
<feature type="region of interest" description="Disordered" evidence="7">
    <location>
        <begin position="1"/>
        <end position="21"/>
    </location>
</feature>
<dbReference type="PROSITE" id="PS51369">
    <property type="entry name" value="TCP"/>
    <property type="match status" value="1"/>
</dbReference>
<feature type="compositionally biased region" description="Polar residues" evidence="7">
    <location>
        <begin position="64"/>
        <end position="76"/>
    </location>
</feature>
<dbReference type="GO" id="GO:0003700">
    <property type="term" value="F:DNA-binding transcription factor activity"/>
    <property type="evidence" value="ECO:0007669"/>
    <property type="project" value="InterPro"/>
</dbReference>
<keyword evidence="3" id="KW-0805">Transcription regulation</keyword>
<evidence type="ECO:0000259" key="8">
    <source>
        <dbReference type="PROSITE" id="PS51369"/>
    </source>
</evidence>
<dbReference type="KEGG" id="nau:109244941"/>
<evidence type="ECO:0000313" key="10">
    <source>
        <dbReference type="EMBL" id="OIT34230.1"/>
    </source>
</evidence>
<evidence type="ECO:0000256" key="2">
    <source>
        <dbReference type="ARBA" id="ARBA00022473"/>
    </source>
</evidence>
<dbReference type="Proteomes" id="UP000187609">
    <property type="component" value="Unassembled WGS sequence"/>
</dbReference>
<dbReference type="InterPro" id="IPR017888">
    <property type="entry name" value="CYC/TB1_R_domain"/>
</dbReference>
<comment type="caution">
    <text evidence="10">The sequence shown here is derived from an EMBL/GenBank/DDBJ whole genome shotgun (WGS) entry which is preliminary data.</text>
</comment>
<dbReference type="GeneID" id="109244941"/>
<accession>A0A314KY36</accession>
<keyword evidence="4" id="KW-0238">DNA-binding</keyword>
<reference evidence="10" key="1">
    <citation type="submission" date="2016-11" db="EMBL/GenBank/DDBJ databases">
        <title>The genome of Nicotiana attenuata.</title>
        <authorList>
            <person name="Xu S."/>
            <person name="Brockmoeller T."/>
            <person name="Gaquerel E."/>
            <person name="Navarro A."/>
            <person name="Kuhl H."/>
            <person name="Gase K."/>
            <person name="Ling Z."/>
            <person name="Zhou W."/>
            <person name="Kreitzer C."/>
            <person name="Stanke M."/>
            <person name="Tang H."/>
            <person name="Lyons E."/>
            <person name="Pandey P."/>
            <person name="Pandey S.P."/>
            <person name="Timmermann B."/>
            <person name="Baldwin I.T."/>
        </authorList>
    </citation>
    <scope>NUCLEOTIDE SEQUENCE [LARGE SCALE GENOMIC DNA]</scope>
    <source>
        <strain evidence="10">UT</strain>
    </source>
</reference>
<dbReference type="STRING" id="49451.A0A314KY36"/>
<feature type="region of interest" description="Disordered" evidence="7">
    <location>
        <begin position="64"/>
        <end position="97"/>
    </location>
</feature>
<organism evidence="10 11">
    <name type="scientific">Nicotiana attenuata</name>
    <name type="common">Coyote tobacco</name>
    <dbReference type="NCBI Taxonomy" id="49451"/>
    <lineage>
        <taxon>Eukaryota</taxon>
        <taxon>Viridiplantae</taxon>
        <taxon>Streptophyta</taxon>
        <taxon>Embryophyta</taxon>
        <taxon>Tracheophyta</taxon>
        <taxon>Spermatophyta</taxon>
        <taxon>Magnoliopsida</taxon>
        <taxon>eudicotyledons</taxon>
        <taxon>Gunneridae</taxon>
        <taxon>Pentapetalae</taxon>
        <taxon>asterids</taxon>
        <taxon>lamiids</taxon>
        <taxon>Solanales</taxon>
        <taxon>Solanaceae</taxon>
        <taxon>Nicotianoideae</taxon>
        <taxon>Nicotianeae</taxon>
        <taxon>Nicotiana</taxon>
    </lineage>
</organism>
<keyword evidence="2" id="KW-0217">Developmental protein</keyword>
<evidence type="ECO:0000256" key="7">
    <source>
        <dbReference type="SAM" id="MobiDB-lite"/>
    </source>
</evidence>
<dbReference type="GO" id="GO:2000032">
    <property type="term" value="P:regulation of secondary shoot formation"/>
    <property type="evidence" value="ECO:0007669"/>
    <property type="project" value="TreeGrafter"/>
</dbReference>
<evidence type="ECO:0000256" key="3">
    <source>
        <dbReference type="ARBA" id="ARBA00023015"/>
    </source>
</evidence>
<dbReference type="InterPro" id="IPR017887">
    <property type="entry name" value="TF_TCP_subgr"/>
</dbReference>
<keyword evidence="5" id="KW-0804">Transcription</keyword>
<protein>
    <submittedName>
        <fullName evidence="10">Transcription factor tcp12</fullName>
    </submittedName>
</protein>
<comment type="subcellular location">
    <subcellularLocation>
        <location evidence="1">Nucleus</location>
    </subcellularLocation>
</comment>
<keyword evidence="6" id="KW-0539">Nucleus</keyword>
<gene>
    <name evidence="10" type="primary">TCP12_0</name>
    <name evidence="10" type="ORF">A4A49_28029</name>
</gene>
<dbReference type="GO" id="GO:0043565">
    <property type="term" value="F:sequence-specific DNA binding"/>
    <property type="evidence" value="ECO:0007669"/>
    <property type="project" value="TreeGrafter"/>
</dbReference>
<dbReference type="InterPro" id="IPR005333">
    <property type="entry name" value="Transcription_factor_TCP"/>
</dbReference>
<evidence type="ECO:0000259" key="9">
    <source>
        <dbReference type="PROSITE" id="PS51370"/>
    </source>
</evidence>
<keyword evidence="11" id="KW-1185">Reference proteome</keyword>
<evidence type="ECO:0000313" key="11">
    <source>
        <dbReference type="Proteomes" id="UP000187609"/>
    </source>
</evidence>
<evidence type="ECO:0000256" key="4">
    <source>
        <dbReference type="ARBA" id="ARBA00023125"/>
    </source>
</evidence>
<dbReference type="Gramene" id="OIT34230">
    <property type="protein sequence ID" value="OIT34230"/>
    <property type="gene ID" value="A4A49_28029"/>
</dbReference>
<proteinExistence type="predicted"/>
<dbReference type="GO" id="GO:0005634">
    <property type="term" value="C:nucleus"/>
    <property type="evidence" value="ECO:0007669"/>
    <property type="project" value="UniProtKB-SubCell"/>
</dbReference>
<dbReference type="Pfam" id="PF03634">
    <property type="entry name" value="TCP"/>
    <property type="match status" value="1"/>
</dbReference>
<evidence type="ECO:0000256" key="1">
    <source>
        <dbReference type="ARBA" id="ARBA00004123"/>
    </source>
</evidence>
<evidence type="ECO:0000256" key="6">
    <source>
        <dbReference type="ARBA" id="ARBA00023242"/>
    </source>
</evidence>
<dbReference type="EMBL" id="MJEQ01000741">
    <property type="protein sequence ID" value="OIT34230.1"/>
    <property type="molecule type" value="Genomic_DNA"/>
</dbReference>
<dbReference type="PANTHER" id="PTHR31072:SF128">
    <property type="entry name" value="TRANSCRIPTION FACTOR CYCLOIDEA-LIKE"/>
    <property type="match status" value="1"/>
</dbReference>
<dbReference type="SMR" id="A0A314KY36"/>
<feature type="domain" description="R" evidence="9">
    <location>
        <begin position="210"/>
        <end position="227"/>
    </location>
</feature>